<evidence type="ECO:0000313" key="2">
    <source>
        <dbReference type="Proteomes" id="UP000660708"/>
    </source>
</evidence>
<accession>A0A8I0MZF1</accession>
<dbReference type="Proteomes" id="UP000660708">
    <property type="component" value="Unassembled WGS sequence"/>
</dbReference>
<proteinExistence type="predicted"/>
<dbReference type="RefSeq" id="WP_147389475.1">
    <property type="nucleotide sequence ID" value="NZ_AQHF01000032.1"/>
</dbReference>
<keyword evidence="2" id="KW-1185">Reference proteome</keyword>
<evidence type="ECO:0000313" key="1">
    <source>
        <dbReference type="EMBL" id="MBE0348293.1"/>
    </source>
</evidence>
<protein>
    <submittedName>
        <fullName evidence="1">Uncharacterized protein</fullName>
    </submittedName>
</protein>
<gene>
    <name evidence="1" type="ORF">PPEP_a4580</name>
</gene>
<name>A0A8I0MZF1_9GAMM</name>
<comment type="caution">
    <text evidence="1">The sequence shown here is derived from an EMBL/GenBank/DDBJ whole genome shotgun (WGS) entry which is preliminary data.</text>
</comment>
<sequence>MADPNTMGEAVAALNQVASAHENLQAQFIGKQNEIEQNNQAMQDWQTQLGTVDFINPDGSVRTVKTLRQLMADAQMQIDETHPHPYAMRKSTFEALRAVNNEMFAASGFVHFGMHNSANSASINEGLQSFGSFLDPATANLLLMGRNKLSTAGDCKSKSECAIINIAGVTTKIITKDILDYHHASIKFPPPEDGSRTFDTLIGQSVKHSSAEVAFASVTDTNKVVTDRVDMWGFEVFLREINENDPYVYAYGLIQSELTKIDSVPTQQNLTRPKSYFAWYKGDEATIGRGVNWLTASESQRKVIAKNPDNNIFFDDDTGKFYQWSVAGCSFAGNGNGDWWNLTSMRTGQLQMSSSGINQRLPPKGNLDVRPENGGLGQYYAATLNHQYNPAPHLGVFTAQPEKTYGEECYFLVCGTVNRLNQGAYHPSFNPLGTKLIKNKDIDGGATWDDESAHSISEKKECFVQGSASTPGYQESTGGIGQVSGRPDERSFDAIYSSGQGGVCIDMRYSAWGVSQAELFNKDFDVKRGAFRGRELLTSPLKIGIVPSISSQVLYFDGEALPEKVVNSGLGERVLLRVTSWSGVVFTDEYQSLSSGDWHEMLISNHPSSSRLALIIAGKSPRIIESGEADNLKVDIMLIGSKMGYLPSYAISVSGLYNHMEVVASPTSVMMCNDLKDGWIGTYTKPHQGSIKLSRPVSAHPDHLRYFSDDYGVTWSKSSVNIDVKSNVVSSLVENNNFIEILMYKTMAVMTRSAANNRIYNSTDSVFSTAYYHDNLGRLFNYSLTKNVANGEVSNGGPIVPEVPLLTSNIRPLSLTLDDIPSRECEHAPIKLASQSSPGMKALTYFSEHNSQVYIYYAFTELVHSEIGWGDDSKIHISDYETTMLDENGCTVLVGTACTIEPLGWVKNDK</sequence>
<dbReference type="EMBL" id="AQHF01000032">
    <property type="protein sequence ID" value="MBE0348293.1"/>
    <property type="molecule type" value="Genomic_DNA"/>
</dbReference>
<reference evidence="1 2" key="1">
    <citation type="submission" date="2015-06" db="EMBL/GenBank/DDBJ databases">
        <title>Genome sequence of Pseudoalteromonas peptidolytica.</title>
        <authorList>
            <person name="Xie B.-B."/>
            <person name="Rong J.-C."/>
            <person name="Qin Q.-L."/>
            <person name="Zhang Y.-Z."/>
        </authorList>
    </citation>
    <scope>NUCLEOTIDE SEQUENCE [LARGE SCALE GENOMIC DNA]</scope>
    <source>
        <strain evidence="1 2">F12-50-A1</strain>
    </source>
</reference>
<dbReference type="AlphaFoldDB" id="A0A8I0MZF1"/>
<organism evidence="1 2">
    <name type="scientific">Pseudoalteromonas peptidolytica F12-50-A1</name>
    <dbReference type="NCBI Taxonomy" id="1315280"/>
    <lineage>
        <taxon>Bacteria</taxon>
        <taxon>Pseudomonadati</taxon>
        <taxon>Pseudomonadota</taxon>
        <taxon>Gammaproteobacteria</taxon>
        <taxon>Alteromonadales</taxon>
        <taxon>Pseudoalteromonadaceae</taxon>
        <taxon>Pseudoalteromonas</taxon>
    </lineage>
</organism>